<feature type="transmembrane region" description="Helical" evidence="1">
    <location>
        <begin position="542"/>
        <end position="566"/>
    </location>
</feature>
<dbReference type="OrthoDB" id="9777219at2"/>
<organism evidence="4 5">
    <name type="scientific">Phaeodactylibacter xiamenensis</name>
    <dbReference type="NCBI Taxonomy" id="1524460"/>
    <lineage>
        <taxon>Bacteria</taxon>
        <taxon>Pseudomonadati</taxon>
        <taxon>Bacteroidota</taxon>
        <taxon>Saprospiria</taxon>
        <taxon>Saprospirales</taxon>
        <taxon>Haliscomenobacteraceae</taxon>
        <taxon>Phaeodactylibacter</taxon>
    </lineage>
</organism>
<feature type="domain" description="ABC-type uncharacterised transport system" evidence="2">
    <location>
        <begin position="200"/>
        <end position="508"/>
    </location>
</feature>
<dbReference type="InterPro" id="IPR019196">
    <property type="entry name" value="ABC_transp_unknown"/>
</dbReference>
<evidence type="ECO:0000259" key="2">
    <source>
        <dbReference type="Pfam" id="PF09822"/>
    </source>
</evidence>
<evidence type="ECO:0000313" key="4">
    <source>
        <dbReference type="EMBL" id="KGE86796.1"/>
    </source>
</evidence>
<evidence type="ECO:0000313" key="5">
    <source>
        <dbReference type="Proteomes" id="UP000029736"/>
    </source>
</evidence>
<gene>
    <name evidence="4" type="ORF">IX84_19120</name>
</gene>
<keyword evidence="1" id="KW-0812">Transmembrane</keyword>
<dbReference type="EMBL" id="JPOS01000054">
    <property type="protein sequence ID" value="KGE86796.1"/>
    <property type="molecule type" value="Genomic_DNA"/>
</dbReference>
<keyword evidence="1" id="KW-1133">Transmembrane helix</keyword>
<reference evidence="4 5" key="1">
    <citation type="journal article" date="2014" name="Int. J. Syst. Evol. Microbiol.">
        <title>Phaeodactylibacter xiamenensis gen. nov., sp. nov., a member of the family Saprospiraceae isolated from the marine alga Phaeodactylum tricornutum.</title>
        <authorList>
            <person name="Chen Z.Jr."/>
            <person name="Lei X."/>
            <person name="Lai Q."/>
            <person name="Li Y."/>
            <person name="Zhang B."/>
            <person name="Zhang J."/>
            <person name="Zhang H."/>
            <person name="Yang L."/>
            <person name="Zheng W."/>
            <person name="Tian Y."/>
            <person name="Yu Z."/>
            <person name="Xu H.Jr."/>
            <person name="Zheng T."/>
        </authorList>
    </citation>
    <scope>NUCLEOTIDE SEQUENCE [LARGE SCALE GENOMIC DNA]</scope>
    <source>
        <strain evidence="4 5">KD52</strain>
    </source>
</reference>
<protein>
    <submittedName>
        <fullName evidence="4">Uncharacterized protein</fullName>
    </submittedName>
</protein>
<comment type="caution">
    <text evidence="4">The sequence shown here is derived from an EMBL/GenBank/DDBJ whole genome shotgun (WGS) entry which is preliminary data.</text>
</comment>
<dbReference type="AlphaFoldDB" id="A0A098S450"/>
<dbReference type="InterPro" id="IPR019863">
    <property type="entry name" value="Motility-assoc_ABC-rel_GldG"/>
</dbReference>
<dbReference type="Proteomes" id="UP000029736">
    <property type="component" value="Unassembled WGS sequence"/>
</dbReference>
<evidence type="ECO:0000259" key="3">
    <source>
        <dbReference type="Pfam" id="PF23357"/>
    </source>
</evidence>
<dbReference type="STRING" id="1524460.IX84_19120"/>
<dbReference type="NCBIfam" id="TIGR03521">
    <property type="entry name" value="GldG"/>
    <property type="match status" value="1"/>
</dbReference>
<accession>A0A098S450</accession>
<feature type="domain" description="DUF7088" evidence="3">
    <location>
        <begin position="45"/>
        <end position="152"/>
    </location>
</feature>
<keyword evidence="5" id="KW-1185">Reference proteome</keyword>
<keyword evidence="1" id="KW-0472">Membrane</keyword>
<dbReference type="InterPro" id="IPR055396">
    <property type="entry name" value="DUF7088"/>
</dbReference>
<dbReference type="Pfam" id="PF09822">
    <property type="entry name" value="ABC_transp_aux"/>
    <property type="match status" value="1"/>
</dbReference>
<dbReference type="Pfam" id="PF23357">
    <property type="entry name" value="DUF7088"/>
    <property type="match status" value="1"/>
</dbReference>
<name>A0A098S450_9BACT</name>
<sequence>MAKQQQKTQFVLQLLLFFGILLFLNILANARIAGKPLYGFLDMTEEKRFTLTEPTRELLEGLDDVVYIRVLLEGEFPAGFKRLRNATQDLLDDFRGVSGYVEYEFENPNRGTTQEINERRQNLRDQGITPTQLTVKGVEGTERKMIYPYAIIFYKNREIAVNLLENEVPGMPQELTLNNSVGLLEYKLANAIQRLGSTVQPNVLFTTGHGELERIETADLQKTLEGYYEFGRINLDSVVHIGEEADLLIVAKPTRPFSEKDKFKIDQYVMQGGKVLWLLDKVRVDLDSLQGRAQYYPNEYDLNLDDLLFRYGIRIQPNLVLDLQCSSIPLVVGMQGNAPQFDNFRYPYHPVVAPKADHPIVNNLGLVNFKYPSTVDLDVTTKTEVEKIPLLQSSDNTRVQYIPVEMNFEFLRYDLDPDKFNAEPQTLGLLLEGTFPSLYENRVTESMLQGMRDLGLEFRTQSEPTKMVVIADGDIARNKVGRDGKQFSPLGFNEFDKYLFANKDLLVNTLEYLINEQGVIQARGKELKLRLLDTVEAQERKVFWQFLNIGVPLLFLALFGFAYNLVRRRRFAA</sequence>
<evidence type="ECO:0000256" key="1">
    <source>
        <dbReference type="SAM" id="Phobius"/>
    </source>
</evidence>
<proteinExistence type="predicted"/>
<dbReference type="RefSeq" id="WP_044224003.1">
    <property type="nucleotide sequence ID" value="NZ_JBKAGJ010000049.1"/>
</dbReference>